<dbReference type="InterPro" id="IPR037914">
    <property type="entry name" value="SpoVT-AbrB_sf"/>
</dbReference>
<dbReference type="GO" id="GO:0097351">
    <property type="term" value="F:toxin sequestering activity"/>
    <property type="evidence" value="ECO:0007669"/>
    <property type="project" value="InterPro"/>
</dbReference>
<dbReference type="RefSeq" id="WP_038022512.1">
    <property type="nucleotide sequence ID" value="NZ_JPKR02000003.1"/>
</dbReference>
<dbReference type="PANTHER" id="PTHR40516:SF1">
    <property type="entry name" value="ANTITOXIN CHPS-RELATED"/>
    <property type="match status" value="1"/>
</dbReference>
<accession>A0A095T5Y6</accession>
<evidence type="ECO:0000313" key="3">
    <source>
        <dbReference type="EMBL" id="KGD71939.1"/>
    </source>
</evidence>
<dbReference type="SMART" id="SM00966">
    <property type="entry name" value="SpoVT_AbrB"/>
    <property type="match status" value="1"/>
</dbReference>
<keyword evidence="4" id="KW-1185">Reference proteome</keyword>
<dbReference type="Pfam" id="PF04014">
    <property type="entry name" value="MazE_antitoxin"/>
    <property type="match status" value="1"/>
</dbReference>
<dbReference type="Proteomes" id="UP000029577">
    <property type="component" value="Unassembled WGS sequence"/>
</dbReference>
<evidence type="ECO:0000256" key="1">
    <source>
        <dbReference type="PROSITE-ProRule" id="PRU01076"/>
    </source>
</evidence>
<proteinExistence type="predicted"/>
<dbReference type="OrthoDB" id="9795766at2"/>
<evidence type="ECO:0000313" key="4">
    <source>
        <dbReference type="Proteomes" id="UP000029577"/>
    </source>
</evidence>
<protein>
    <submittedName>
        <fullName evidence="3">Antitoxin</fullName>
    </submittedName>
</protein>
<dbReference type="Gene3D" id="2.10.260.10">
    <property type="match status" value="1"/>
</dbReference>
<gene>
    <name evidence="3" type="ORF">HA49_14080</name>
</gene>
<reference evidence="3" key="1">
    <citation type="submission" date="2014-12" db="EMBL/GenBank/DDBJ databases">
        <title>The draft genome of the Tatumella morbirosei type strain, LMG23360T isolated from pineapple rot.</title>
        <authorList>
            <person name="Smits T.H."/>
            <person name="Palmer M."/>
            <person name="Venter S.N."/>
            <person name="Duffy B."/>
            <person name="Steenkamp E.T."/>
            <person name="Chan W.Y."/>
            <person name="Coutinho T.A."/>
            <person name="Coetzee M.P."/>
            <person name="De Maayer P."/>
        </authorList>
    </citation>
    <scope>NUCLEOTIDE SEQUENCE [LARGE SCALE GENOMIC DNA]</scope>
    <source>
        <strain evidence="3">LMG 23360</strain>
    </source>
</reference>
<dbReference type="AlphaFoldDB" id="A0A095T5Y6"/>
<keyword evidence="1" id="KW-0238">DNA-binding</keyword>
<dbReference type="PROSITE" id="PS51740">
    <property type="entry name" value="SPOVT_ABRB"/>
    <property type="match status" value="1"/>
</dbReference>
<dbReference type="InterPro" id="IPR039052">
    <property type="entry name" value="Antitox_PemI-like"/>
</dbReference>
<name>A0A095T5Y6_9GAMM</name>
<comment type="caution">
    <text evidence="3">The sequence shown here is derived from an EMBL/GenBank/DDBJ whole genome shotgun (WGS) entry which is preliminary data.</text>
</comment>
<dbReference type="InterPro" id="IPR007159">
    <property type="entry name" value="SpoVT-AbrB_dom"/>
</dbReference>
<dbReference type="eggNOG" id="COG2336">
    <property type="taxonomic scope" value="Bacteria"/>
</dbReference>
<evidence type="ECO:0000259" key="2">
    <source>
        <dbReference type="PROSITE" id="PS51740"/>
    </source>
</evidence>
<dbReference type="EMBL" id="JPKR02000003">
    <property type="protein sequence ID" value="KGD71939.1"/>
    <property type="molecule type" value="Genomic_DNA"/>
</dbReference>
<dbReference type="PANTHER" id="PTHR40516">
    <property type="entry name" value="ANTITOXIN CHPS-RELATED"/>
    <property type="match status" value="1"/>
</dbReference>
<dbReference type="GO" id="GO:0003677">
    <property type="term" value="F:DNA binding"/>
    <property type="evidence" value="ECO:0007669"/>
    <property type="project" value="UniProtKB-UniRule"/>
</dbReference>
<organism evidence="3 4">
    <name type="scientific">Tatumella morbirosei</name>
    <dbReference type="NCBI Taxonomy" id="642227"/>
    <lineage>
        <taxon>Bacteria</taxon>
        <taxon>Pseudomonadati</taxon>
        <taxon>Pseudomonadota</taxon>
        <taxon>Gammaproteobacteria</taxon>
        <taxon>Enterobacterales</taxon>
        <taxon>Erwiniaceae</taxon>
        <taxon>Tatumella</taxon>
    </lineage>
</organism>
<feature type="domain" description="SpoVT-AbrB" evidence="2">
    <location>
        <begin position="4"/>
        <end position="49"/>
    </location>
</feature>
<dbReference type="SUPFAM" id="SSF89447">
    <property type="entry name" value="AbrB/MazE/MraZ-like"/>
    <property type="match status" value="1"/>
</dbReference>
<sequence>MHTTRLKKVGGSVMLSVPPALLKALGLSADSNVGITIENGCLVIAPQKKPHYTLEELLAQCDPHAEGVMPDSQWIDGAPAGKEIL</sequence>